<evidence type="ECO:0000256" key="1">
    <source>
        <dbReference type="SAM" id="MobiDB-lite"/>
    </source>
</evidence>
<dbReference type="KEGG" id="spun:BFF78_41525"/>
<keyword evidence="3" id="KW-1185">Reference proteome</keyword>
<sequence length="214" mass="22149">MSKSTHDGHRAAGEDRGMTTLKKTRARLGMLPLAVMVLLTAGCGTQRAGDTADVYGRSHPTPTGISTPSTPADFPCPGESPKPTAPTAAATPTSTVPPTDHYAENHGFRVPIPLHGQSRCDGLTAVGRVKSALEPLRRRGDFAPGSVRNALTSLGYSAGKVQVYQDGSTGVGFLIDIGASPWCMEGTMSRDSAKADAFGGYPDGTDCEPPSGGH</sequence>
<feature type="compositionally biased region" description="Low complexity" evidence="1">
    <location>
        <begin position="58"/>
        <end position="71"/>
    </location>
</feature>
<dbReference type="EMBL" id="CP017248">
    <property type="protein sequence ID" value="AOR36677.1"/>
    <property type="molecule type" value="Genomic_DNA"/>
</dbReference>
<organism evidence="2 3">
    <name type="scientific">Streptomyces fodineus</name>
    <dbReference type="NCBI Taxonomy" id="1904616"/>
    <lineage>
        <taxon>Bacteria</taxon>
        <taxon>Bacillati</taxon>
        <taxon>Actinomycetota</taxon>
        <taxon>Actinomycetes</taxon>
        <taxon>Kitasatosporales</taxon>
        <taxon>Streptomycetaceae</taxon>
        <taxon>Streptomyces</taxon>
    </lineage>
</organism>
<evidence type="ECO:0000313" key="2">
    <source>
        <dbReference type="EMBL" id="AOR36677.1"/>
    </source>
</evidence>
<feature type="compositionally biased region" description="Basic and acidic residues" evidence="1">
    <location>
        <begin position="1"/>
        <end position="17"/>
    </location>
</feature>
<feature type="compositionally biased region" description="Low complexity" evidence="1">
    <location>
        <begin position="85"/>
        <end position="99"/>
    </location>
</feature>
<feature type="region of interest" description="Disordered" evidence="1">
    <location>
        <begin position="1"/>
        <end position="21"/>
    </location>
</feature>
<dbReference type="Proteomes" id="UP000094960">
    <property type="component" value="Chromosome"/>
</dbReference>
<protein>
    <submittedName>
        <fullName evidence="2">Uncharacterized protein</fullName>
    </submittedName>
</protein>
<proteinExistence type="predicted"/>
<evidence type="ECO:0000313" key="3">
    <source>
        <dbReference type="Proteomes" id="UP000094960"/>
    </source>
</evidence>
<feature type="region of interest" description="Disordered" evidence="1">
    <location>
        <begin position="52"/>
        <end position="105"/>
    </location>
</feature>
<gene>
    <name evidence="2" type="ORF">BFF78_41525</name>
</gene>
<dbReference type="AlphaFoldDB" id="A0A1D7YM47"/>
<accession>A0A1D7YM47</accession>
<reference evidence="3" key="1">
    <citation type="submission" date="2016-09" db="EMBL/GenBank/DDBJ databases">
        <title>Streptomyces puniciscabiei strain:TW1S1 Genome sequencing and assembly.</title>
        <authorList>
            <person name="Kim M.-K."/>
            <person name="Kim S.B."/>
        </authorList>
    </citation>
    <scope>NUCLEOTIDE SEQUENCE [LARGE SCALE GENOMIC DNA]</scope>
    <source>
        <strain evidence="3">TW1S1</strain>
    </source>
</reference>
<name>A0A1D7YM47_9ACTN</name>